<dbReference type="FunFam" id="3.20.20.70:FF:000004">
    <property type="entry name" value="Ribulose-phosphate 3-epimerase"/>
    <property type="match status" value="1"/>
</dbReference>
<comment type="catalytic activity">
    <reaction evidence="1">
        <text>D-ribulose 5-phosphate = D-xylulose 5-phosphate</text>
        <dbReference type="Rhea" id="RHEA:13677"/>
        <dbReference type="ChEBI" id="CHEBI:57737"/>
        <dbReference type="ChEBI" id="CHEBI:58121"/>
        <dbReference type="EC" id="5.1.3.1"/>
    </reaction>
</comment>
<evidence type="ECO:0000256" key="10">
    <source>
        <dbReference type="ARBA" id="ARBA00030599"/>
    </source>
</evidence>
<reference evidence="12" key="1">
    <citation type="submission" date="2019-11" db="EMBL/GenBank/DDBJ databases">
        <title>Leishmania tarentolae CDS.</title>
        <authorList>
            <person name="Goto Y."/>
            <person name="Yamagishi J."/>
        </authorList>
    </citation>
    <scope>NUCLEOTIDE SEQUENCE [LARGE SCALE GENOMIC DNA]</scope>
    <source>
        <strain evidence="12">Parrot Tar II</strain>
    </source>
</reference>
<evidence type="ECO:0000256" key="7">
    <source>
        <dbReference type="ARBA" id="ARBA00013188"/>
    </source>
</evidence>
<dbReference type="EMBL" id="BLBS01000056">
    <property type="protein sequence ID" value="GET92889.1"/>
    <property type="molecule type" value="Genomic_DNA"/>
</dbReference>
<evidence type="ECO:0000256" key="11">
    <source>
        <dbReference type="SAM" id="MobiDB-lite"/>
    </source>
</evidence>
<protein>
    <recommendedName>
        <fullName evidence="7">ribulose-phosphate 3-epimerase</fullName>
        <ecNumber evidence="7">5.1.3.1</ecNumber>
    </recommendedName>
    <alternativeName>
        <fullName evidence="10">Pentose-5-phosphate 3-epimerase</fullName>
    </alternativeName>
</protein>
<dbReference type="Gene3D" id="3.20.20.70">
    <property type="entry name" value="Aldolase class I"/>
    <property type="match status" value="1"/>
</dbReference>
<dbReference type="Proteomes" id="UP000419144">
    <property type="component" value="Unassembled WGS sequence"/>
</dbReference>
<gene>
    <name evidence="12" type="ORF">LtaPh_3537300</name>
</gene>
<dbReference type="GO" id="GO:0005737">
    <property type="term" value="C:cytoplasm"/>
    <property type="evidence" value="ECO:0007669"/>
    <property type="project" value="UniProtKB-ARBA"/>
</dbReference>
<dbReference type="GO" id="GO:0005975">
    <property type="term" value="P:carbohydrate metabolic process"/>
    <property type="evidence" value="ECO:0007669"/>
    <property type="project" value="InterPro"/>
</dbReference>
<feature type="compositionally biased region" description="Basic and acidic residues" evidence="11">
    <location>
        <begin position="1"/>
        <end position="10"/>
    </location>
</feature>
<dbReference type="Pfam" id="PF00834">
    <property type="entry name" value="Ribul_P_3_epim"/>
    <property type="match status" value="1"/>
</dbReference>
<dbReference type="PANTHER" id="PTHR11749">
    <property type="entry name" value="RIBULOSE-5-PHOSPHATE-3-EPIMERASE"/>
    <property type="match status" value="1"/>
</dbReference>
<comment type="similarity">
    <text evidence="6">Belongs to the ribulose-phosphate 3-epimerase family.</text>
</comment>
<sequence length="253" mass="27627">MSAKFDHQDKSTYPNGRNKQQPLVPIISPSLMVADQTKLLQESLDVLSDKGGSADWLHVDIVDGHFAPNLSFCPATVSDLRKHLPNAFLDCHLIVCDPIRWVDTFAKAGASTFVFHYEATECHVAVCRKIHKAGMAAGIALAPDTPVEVLFPIIDLGEVDIALIMCLQVGFAGQPFLMGPVEKVRLLRQLYPHLLIQVDGSITLDTIDLVAAAGANAIVPGRAVFKSGDRKESMRKLRRSIQNHIAQSTVSQL</sequence>
<evidence type="ECO:0000256" key="6">
    <source>
        <dbReference type="ARBA" id="ARBA00009541"/>
    </source>
</evidence>
<dbReference type="OrthoDB" id="1927044at2759"/>
<evidence type="ECO:0000256" key="1">
    <source>
        <dbReference type="ARBA" id="ARBA00001782"/>
    </source>
</evidence>
<evidence type="ECO:0000313" key="13">
    <source>
        <dbReference type="Proteomes" id="UP000419144"/>
    </source>
</evidence>
<evidence type="ECO:0000256" key="9">
    <source>
        <dbReference type="ARBA" id="ARBA00023235"/>
    </source>
</evidence>
<dbReference type="AlphaFoldDB" id="A0A640KZD6"/>
<organism evidence="12 13">
    <name type="scientific">Leishmania tarentolae</name>
    <name type="common">Sauroleishmania tarentolae</name>
    <dbReference type="NCBI Taxonomy" id="5689"/>
    <lineage>
        <taxon>Eukaryota</taxon>
        <taxon>Discoba</taxon>
        <taxon>Euglenozoa</taxon>
        <taxon>Kinetoplastea</taxon>
        <taxon>Metakinetoplastina</taxon>
        <taxon>Trypanosomatida</taxon>
        <taxon>Trypanosomatidae</taxon>
        <taxon>Leishmaniinae</taxon>
        <taxon>Leishmania</taxon>
        <taxon>lizard Leishmania</taxon>
    </lineage>
</organism>
<accession>A0A640KZD6</accession>
<dbReference type="VEuPathDB" id="TriTrypDB:LtaPh_3537300"/>
<comment type="cofactor">
    <cofactor evidence="4">
        <name>Zn(2+)</name>
        <dbReference type="ChEBI" id="CHEBI:29105"/>
    </cofactor>
</comment>
<keyword evidence="8" id="KW-0479">Metal-binding</keyword>
<evidence type="ECO:0000256" key="5">
    <source>
        <dbReference type="ARBA" id="ARBA00001954"/>
    </source>
</evidence>
<dbReference type="InterPro" id="IPR000056">
    <property type="entry name" value="Ribul_P_3_epim-like"/>
</dbReference>
<dbReference type="InterPro" id="IPR011060">
    <property type="entry name" value="RibuloseP-bd_barrel"/>
</dbReference>
<evidence type="ECO:0000256" key="2">
    <source>
        <dbReference type="ARBA" id="ARBA00001936"/>
    </source>
</evidence>
<name>A0A640KZD6_LEITA</name>
<comment type="cofactor">
    <cofactor evidence="5">
        <name>Fe(2+)</name>
        <dbReference type="ChEBI" id="CHEBI:29033"/>
    </cofactor>
</comment>
<dbReference type="CDD" id="cd00429">
    <property type="entry name" value="RPE"/>
    <property type="match status" value="1"/>
</dbReference>
<evidence type="ECO:0000313" key="12">
    <source>
        <dbReference type="EMBL" id="GET92889.1"/>
    </source>
</evidence>
<keyword evidence="13" id="KW-1185">Reference proteome</keyword>
<proteinExistence type="inferred from homology"/>
<dbReference type="GO" id="GO:0046872">
    <property type="term" value="F:metal ion binding"/>
    <property type="evidence" value="ECO:0007669"/>
    <property type="project" value="UniProtKB-KW"/>
</dbReference>
<keyword evidence="9" id="KW-0413">Isomerase</keyword>
<evidence type="ECO:0000256" key="3">
    <source>
        <dbReference type="ARBA" id="ARBA00001941"/>
    </source>
</evidence>
<dbReference type="InterPro" id="IPR013785">
    <property type="entry name" value="Aldolase_TIM"/>
</dbReference>
<dbReference type="SUPFAM" id="SSF51366">
    <property type="entry name" value="Ribulose-phoshate binding barrel"/>
    <property type="match status" value="1"/>
</dbReference>
<evidence type="ECO:0000256" key="8">
    <source>
        <dbReference type="ARBA" id="ARBA00022723"/>
    </source>
</evidence>
<feature type="region of interest" description="Disordered" evidence="11">
    <location>
        <begin position="1"/>
        <end position="22"/>
    </location>
</feature>
<dbReference type="EC" id="5.1.3.1" evidence="7"/>
<comment type="cofactor">
    <cofactor evidence="3">
        <name>Co(2+)</name>
        <dbReference type="ChEBI" id="CHEBI:48828"/>
    </cofactor>
</comment>
<dbReference type="GO" id="GO:0004750">
    <property type="term" value="F:D-ribulose-phosphate 3-epimerase activity"/>
    <property type="evidence" value="ECO:0007669"/>
    <property type="project" value="UniProtKB-EC"/>
</dbReference>
<evidence type="ECO:0000256" key="4">
    <source>
        <dbReference type="ARBA" id="ARBA00001947"/>
    </source>
</evidence>
<feature type="compositionally biased region" description="Polar residues" evidence="11">
    <location>
        <begin position="11"/>
        <end position="21"/>
    </location>
</feature>
<comment type="cofactor">
    <cofactor evidence="2">
        <name>Mn(2+)</name>
        <dbReference type="ChEBI" id="CHEBI:29035"/>
    </cofactor>
</comment>
<comment type="caution">
    <text evidence="12">The sequence shown here is derived from an EMBL/GenBank/DDBJ whole genome shotgun (WGS) entry which is preliminary data.</text>
</comment>